<evidence type="ECO:0000313" key="2">
    <source>
        <dbReference type="Proteomes" id="UP000321367"/>
    </source>
</evidence>
<comment type="caution">
    <text evidence="1">The sequence shown here is derived from an EMBL/GenBank/DDBJ whole genome shotgun (WGS) entry which is preliminary data.</text>
</comment>
<reference evidence="1 2" key="1">
    <citation type="submission" date="2019-08" db="EMBL/GenBank/DDBJ databases">
        <title>Genome sequence of Gillisia hiemivivida IC154 (type strain).</title>
        <authorList>
            <person name="Bowman J.P."/>
        </authorList>
    </citation>
    <scope>NUCLEOTIDE SEQUENCE [LARGE SCALE GENOMIC DNA]</scope>
    <source>
        <strain evidence="1 2">IC154</strain>
    </source>
</reference>
<proteinExistence type="predicted"/>
<dbReference type="InterPro" id="IPR021866">
    <property type="entry name" value="SpoIIAA-like"/>
</dbReference>
<name>A0A5C6ZV65_9FLAO</name>
<dbReference type="InterPro" id="IPR036513">
    <property type="entry name" value="STAS_dom_sf"/>
</dbReference>
<dbReference type="Proteomes" id="UP000321367">
    <property type="component" value="Unassembled WGS sequence"/>
</dbReference>
<keyword evidence="2" id="KW-1185">Reference proteome</keyword>
<dbReference type="OrthoDB" id="1442608at2"/>
<dbReference type="InterPro" id="IPR038396">
    <property type="entry name" value="SpoIIAA-like_sf"/>
</dbReference>
<dbReference type="AlphaFoldDB" id="A0A5C6ZV65"/>
<evidence type="ECO:0000313" key="1">
    <source>
        <dbReference type="EMBL" id="TXD94758.1"/>
    </source>
</evidence>
<organism evidence="1 2">
    <name type="scientific">Gillisia hiemivivida</name>
    <dbReference type="NCBI Taxonomy" id="291190"/>
    <lineage>
        <taxon>Bacteria</taxon>
        <taxon>Pseudomonadati</taxon>
        <taxon>Bacteroidota</taxon>
        <taxon>Flavobacteriia</taxon>
        <taxon>Flavobacteriales</taxon>
        <taxon>Flavobacteriaceae</taxon>
        <taxon>Gillisia</taxon>
    </lineage>
</organism>
<dbReference type="SUPFAM" id="SSF52091">
    <property type="entry name" value="SpoIIaa-like"/>
    <property type="match status" value="1"/>
</dbReference>
<dbReference type="Pfam" id="PF11964">
    <property type="entry name" value="SpoIIAA-like"/>
    <property type="match status" value="1"/>
</dbReference>
<dbReference type="RefSeq" id="WP_146930192.1">
    <property type="nucleotide sequence ID" value="NZ_CBCSHZ010000003.1"/>
</dbReference>
<protein>
    <submittedName>
        <fullName evidence="1">STAS/SEC14 domain-containing protein</fullName>
    </submittedName>
</protein>
<accession>A0A5C6ZV65</accession>
<sequence length="117" mass="13610">MISTFEFADNVAGILIKEDLTSEIMEQVHQLILEQVNFDEKINLYVEIEDGLHVSMPAFFKDVTFKFKNSAKFNKIAVVTNLDWFQNMMEIKDLLMEADVKSFTIENRLKAISWIAE</sequence>
<dbReference type="Gene3D" id="3.40.50.10600">
    <property type="entry name" value="SpoIIaa-like domains"/>
    <property type="match status" value="1"/>
</dbReference>
<gene>
    <name evidence="1" type="ORF">ES724_04585</name>
</gene>
<dbReference type="EMBL" id="VORY01000003">
    <property type="protein sequence ID" value="TXD94758.1"/>
    <property type="molecule type" value="Genomic_DNA"/>
</dbReference>